<reference evidence="7" key="1">
    <citation type="submission" date="2016-06" db="EMBL/GenBank/DDBJ databases">
        <authorList>
            <person name="Varghese N."/>
            <person name="Submissions Spin"/>
        </authorList>
    </citation>
    <scope>NUCLEOTIDE SEQUENCE [LARGE SCALE GENOMIC DNA]</scope>
    <source>
        <strain evidence="7">DSM 44815</strain>
    </source>
</reference>
<dbReference type="Gene3D" id="3.50.50.60">
    <property type="entry name" value="FAD/NAD(P)-binding domain"/>
    <property type="match status" value="1"/>
</dbReference>
<keyword evidence="1" id="KW-0004">4Fe-4S</keyword>
<evidence type="ECO:0000256" key="2">
    <source>
        <dbReference type="ARBA" id="ARBA00022723"/>
    </source>
</evidence>
<dbReference type="EMBL" id="LT594323">
    <property type="protein sequence ID" value="SBT42292.1"/>
    <property type="molecule type" value="Genomic_DNA"/>
</dbReference>
<evidence type="ECO:0000256" key="3">
    <source>
        <dbReference type="ARBA" id="ARBA00023002"/>
    </source>
</evidence>
<dbReference type="GO" id="GO:0016491">
    <property type="term" value="F:oxidoreductase activity"/>
    <property type="evidence" value="ECO:0007669"/>
    <property type="project" value="UniProtKB-KW"/>
</dbReference>
<proteinExistence type="predicted"/>
<dbReference type="SUPFAM" id="SSF51905">
    <property type="entry name" value="FAD/NAD(P)-binding domain"/>
    <property type="match status" value="1"/>
</dbReference>
<dbReference type="InterPro" id="IPR039650">
    <property type="entry name" value="HdrA-like"/>
</dbReference>
<organism evidence="6 7">
    <name type="scientific">Micromonospora auratinigra</name>
    <dbReference type="NCBI Taxonomy" id="261654"/>
    <lineage>
        <taxon>Bacteria</taxon>
        <taxon>Bacillati</taxon>
        <taxon>Actinomycetota</taxon>
        <taxon>Actinomycetes</taxon>
        <taxon>Micromonosporales</taxon>
        <taxon>Micromonosporaceae</taxon>
        <taxon>Micromonospora</taxon>
    </lineage>
</organism>
<dbReference type="PANTHER" id="PTHR43498">
    <property type="entry name" value="FERREDOXIN:COB-COM HETERODISULFIDE REDUCTASE SUBUNIT A"/>
    <property type="match status" value="1"/>
</dbReference>
<dbReference type="GO" id="GO:0046872">
    <property type="term" value="F:metal ion binding"/>
    <property type="evidence" value="ECO:0007669"/>
    <property type="project" value="UniProtKB-KW"/>
</dbReference>
<name>A0A1A8ZEJ9_9ACTN</name>
<evidence type="ECO:0000256" key="1">
    <source>
        <dbReference type="ARBA" id="ARBA00022485"/>
    </source>
</evidence>
<sequence length="558" mass="58034">MTSAEPTLTADVAVVGGGFGGVAAALAAARAGVRVVLVEEYSRVGGQVTTQALPALDEHPHVESFGCSASYRAFRDDLRAHYGGTANPGGGWVSRLCVEPAVAQRVLDGYLAEAGVTVLTGRAPVAARVENGRVHDVTFTDGTVLAATVFCDATERGDLAPLAGFATVTGSEGRDAYGEPDAVPGGPDPAAQQSFTWCALVELHPDADATAVGPAPAGYAALRHRLSFDIAGWDGGVHRYRMFTDGPDGRPPFWTYRRLRATAPELAVLNWASNDCAGYDPIGDPAGAQRAGRELTAAFVHWLRTEAPREDGGRGFPGLRLAPEAAGTPDGFAEAPYLRESRRIVVDRPVTGHDLAPLPGRARARHLPGSLGVTWYHVDLHERTGHPAPVYRETAPFTIPAASLVPSGAVNLLAAAKNLGATQVAAAAYRVHHGEWAVGEAAGALAARAARAGFPVHAVPDDPALLLAVQRDLVAAGVPLAWVADVPPGDPRFAAVQLGAAYGALEGERAADLAVDPDRPAGPADLAALRRVARALGADPFIPDPDRAFGAVLEEITR</sequence>
<dbReference type="Proteomes" id="UP000199385">
    <property type="component" value="Chromosome I"/>
</dbReference>
<dbReference type="GO" id="GO:0051539">
    <property type="term" value="F:4 iron, 4 sulfur cluster binding"/>
    <property type="evidence" value="ECO:0007669"/>
    <property type="project" value="UniProtKB-KW"/>
</dbReference>
<keyword evidence="2" id="KW-0479">Metal-binding</keyword>
<keyword evidence="7" id="KW-1185">Reference proteome</keyword>
<keyword evidence="4" id="KW-0408">Iron</keyword>
<accession>A0A1A8ZEJ9</accession>
<dbReference type="OrthoDB" id="615715at2"/>
<dbReference type="PATRIC" id="fig|261654.4.peg.1968"/>
<dbReference type="RefSeq" id="WP_091661049.1">
    <property type="nucleotide sequence ID" value="NZ_LT594323.1"/>
</dbReference>
<evidence type="ECO:0000313" key="7">
    <source>
        <dbReference type="Proteomes" id="UP000199385"/>
    </source>
</evidence>
<evidence type="ECO:0000256" key="4">
    <source>
        <dbReference type="ARBA" id="ARBA00023004"/>
    </source>
</evidence>
<keyword evidence="3" id="KW-0560">Oxidoreductase</keyword>
<dbReference type="PANTHER" id="PTHR43498:SF1">
    <property type="entry name" value="COB--COM HETERODISULFIDE REDUCTASE IRON-SULFUR SUBUNIT A"/>
    <property type="match status" value="1"/>
</dbReference>
<dbReference type="AlphaFoldDB" id="A0A1A8ZEJ9"/>
<dbReference type="InterPro" id="IPR036188">
    <property type="entry name" value="FAD/NAD-bd_sf"/>
</dbReference>
<evidence type="ECO:0000256" key="5">
    <source>
        <dbReference type="ARBA" id="ARBA00023014"/>
    </source>
</evidence>
<gene>
    <name evidence="6" type="ORF">GA0070611_1934</name>
</gene>
<evidence type="ECO:0000313" key="6">
    <source>
        <dbReference type="EMBL" id="SBT42292.1"/>
    </source>
</evidence>
<keyword evidence="5" id="KW-0411">Iron-sulfur</keyword>
<dbReference type="Pfam" id="PF12831">
    <property type="entry name" value="FAD_oxidored"/>
    <property type="match status" value="1"/>
</dbReference>
<protein>
    <submittedName>
        <fullName evidence="6">FAD dependent oxidoreductase</fullName>
    </submittedName>
</protein>
<dbReference type="STRING" id="261654.GA0070611_1934"/>